<keyword evidence="1" id="KW-0472">Membrane</keyword>
<sequence length="96" mass="11169">MSELMKWRRSDKIGLKKFLKQPKLKWWQAGIIAGVGGAGLLGIFYYQGFPAYVTCPAPAGFWLWCLFWLYFQFLTPFIIGGLALAYLIRFLRKKKQ</sequence>
<keyword evidence="1" id="KW-1133">Transmembrane helix</keyword>
<gene>
    <name evidence="2" type="ORF">COY66_01850</name>
</gene>
<feature type="transmembrane region" description="Helical" evidence="1">
    <location>
        <begin position="26"/>
        <end position="49"/>
    </location>
</feature>
<dbReference type="EMBL" id="PFMD01000023">
    <property type="protein sequence ID" value="PIY96986.1"/>
    <property type="molecule type" value="Genomic_DNA"/>
</dbReference>
<name>A0A2M7RKS6_9BACT</name>
<organism evidence="2 3">
    <name type="scientific">Candidatus Kerfeldbacteria bacterium CG_4_10_14_0_8_um_filter_42_10</name>
    <dbReference type="NCBI Taxonomy" id="2014248"/>
    <lineage>
        <taxon>Bacteria</taxon>
        <taxon>Candidatus Kerfeldiibacteriota</taxon>
    </lineage>
</organism>
<dbReference type="Proteomes" id="UP000230779">
    <property type="component" value="Unassembled WGS sequence"/>
</dbReference>
<dbReference type="AlphaFoldDB" id="A0A2M7RKS6"/>
<feature type="transmembrane region" description="Helical" evidence="1">
    <location>
        <begin position="61"/>
        <end position="88"/>
    </location>
</feature>
<keyword evidence="1" id="KW-0812">Transmembrane</keyword>
<evidence type="ECO:0000313" key="3">
    <source>
        <dbReference type="Proteomes" id="UP000230779"/>
    </source>
</evidence>
<comment type="caution">
    <text evidence="2">The sequence shown here is derived from an EMBL/GenBank/DDBJ whole genome shotgun (WGS) entry which is preliminary data.</text>
</comment>
<accession>A0A2M7RKS6</accession>
<reference evidence="2 3" key="1">
    <citation type="submission" date="2017-09" db="EMBL/GenBank/DDBJ databases">
        <title>Depth-based differentiation of microbial function through sediment-hosted aquifers and enrichment of novel symbionts in the deep terrestrial subsurface.</title>
        <authorList>
            <person name="Probst A.J."/>
            <person name="Ladd B."/>
            <person name="Jarett J.K."/>
            <person name="Geller-Mcgrath D.E."/>
            <person name="Sieber C.M."/>
            <person name="Emerson J.B."/>
            <person name="Anantharaman K."/>
            <person name="Thomas B.C."/>
            <person name="Malmstrom R."/>
            <person name="Stieglmeier M."/>
            <person name="Klingl A."/>
            <person name="Woyke T."/>
            <person name="Ryan C.M."/>
            <person name="Banfield J.F."/>
        </authorList>
    </citation>
    <scope>NUCLEOTIDE SEQUENCE [LARGE SCALE GENOMIC DNA]</scope>
    <source>
        <strain evidence="2">CG_4_10_14_0_8_um_filter_42_10</strain>
    </source>
</reference>
<evidence type="ECO:0000313" key="2">
    <source>
        <dbReference type="EMBL" id="PIY96986.1"/>
    </source>
</evidence>
<proteinExistence type="predicted"/>
<protein>
    <submittedName>
        <fullName evidence="2">Uncharacterized protein</fullName>
    </submittedName>
</protein>
<evidence type="ECO:0000256" key="1">
    <source>
        <dbReference type="SAM" id="Phobius"/>
    </source>
</evidence>